<keyword evidence="2 4" id="KW-0547">Nucleotide-binding</keyword>
<dbReference type="NCBIfam" id="TIGR00231">
    <property type="entry name" value="small_GTP"/>
    <property type="match status" value="1"/>
</dbReference>
<dbReference type="AlphaFoldDB" id="A0A484AY84"/>
<dbReference type="PRINTS" id="PR00328">
    <property type="entry name" value="SAR1GTPBP"/>
</dbReference>
<dbReference type="PANTHER" id="PTHR11711">
    <property type="entry name" value="ADP RIBOSYLATION FACTOR-RELATED"/>
    <property type="match status" value="1"/>
</dbReference>
<dbReference type="SMART" id="SM00177">
    <property type="entry name" value="ARF"/>
    <property type="match status" value="1"/>
</dbReference>
<dbReference type="GO" id="GO:0046872">
    <property type="term" value="F:metal ion binding"/>
    <property type="evidence" value="ECO:0007669"/>
    <property type="project" value="UniProtKB-KW"/>
</dbReference>
<proteinExistence type="inferred from homology"/>
<comment type="similarity">
    <text evidence="1 6">Belongs to the small GTPase superfamily. Arf family.</text>
</comment>
<dbReference type="SMART" id="SM00178">
    <property type="entry name" value="SAR"/>
    <property type="match status" value="1"/>
</dbReference>
<dbReference type="EMBL" id="LSRL02000348">
    <property type="protein sequence ID" value="TDG41456.1"/>
    <property type="molecule type" value="Genomic_DNA"/>
</dbReference>
<dbReference type="OMA" id="YYYNNAA"/>
<name>A0A484AY84_DRONA</name>
<dbReference type="GO" id="GO:0005525">
    <property type="term" value="F:GTP binding"/>
    <property type="evidence" value="ECO:0007669"/>
    <property type="project" value="UniProtKB-KW"/>
</dbReference>
<dbReference type="SMART" id="SM00175">
    <property type="entry name" value="RAB"/>
    <property type="match status" value="1"/>
</dbReference>
<keyword evidence="8" id="KW-1185">Reference proteome</keyword>
<dbReference type="InterPro" id="IPR024156">
    <property type="entry name" value="Small_GTPase_ARF"/>
</dbReference>
<feature type="binding site" evidence="4">
    <location>
        <position position="71"/>
    </location>
    <ligand>
        <name>GTP</name>
        <dbReference type="ChEBI" id="CHEBI:37565"/>
    </ligand>
</feature>
<feature type="binding site" evidence="5">
    <location>
        <position position="49"/>
    </location>
    <ligand>
        <name>Mg(2+)</name>
        <dbReference type="ChEBI" id="CHEBI:18420"/>
    </ligand>
</feature>
<evidence type="ECO:0000256" key="2">
    <source>
        <dbReference type="ARBA" id="ARBA00022741"/>
    </source>
</evidence>
<evidence type="ECO:0000256" key="4">
    <source>
        <dbReference type="PIRSR" id="PIRSR606689-1"/>
    </source>
</evidence>
<dbReference type="Gene3D" id="3.40.50.300">
    <property type="entry name" value="P-loop containing nucleotide triphosphate hydrolases"/>
    <property type="match status" value="1"/>
</dbReference>
<accession>A0A484AY84</accession>
<dbReference type="GO" id="GO:0016192">
    <property type="term" value="P:vesicle-mediated transport"/>
    <property type="evidence" value="ECO:0007669"/>
    <property type="project" value="UniProtKB-ARBA"/>
</dbReference>
<evidence type="ECO:0000256" key="5">
    <source>
        <dbReference type="PIRSR" id="PIRSR606689-2"/>
    </source>
</evidence>
<dbReference type="OrthoDB" id="2011769at2759"/>
<evidence type="ECO:0000256" key="1">
    <source>
        <dbReference type="ARBA" id="ARBA00010290"/>
    </source>
</evidence>
<dbReference type="PROSITE" id="PS51419">
    <property type="entry name" value="RAB"/>
    <property type="match status" value="1"/>
</dbReference>
<feature type="binding site" evidence="5">
    <location>
        <position position="32"/>
    </location>
    <ligand>
        <name>Mg(2+)</name>
        <dbReference type="ChEBI" id="CHEBI:18420"/>
    </ligand>
</feature>
<keyword evidence="3 4" id="KW-0342">GTP-binding</keyword>
<dbReference type="CDD" id="cd00878">
    <property type="entry name" value="Arf_Arl"/>
    <property type="match status" value="1"/>
</dbReference>
<dbReference type="Pfam" id="PF00025">
    <property type="entry name" value="Arf"/>
    <property type="match status" value="1"/>
</dbReference>
<dbReference type="FunFam" id="3.40.50.300:FF:000412">
    <property type="entry name" value="ADP-ribosylation factor 1"/>
    <property type="match status" value="1"/>
</dbReference>
<feature type="binding site" evidence="4">
    <location>
        <begin position="127"/>
        <end position="130"/>
    </location>
    <ligand>
        <name>GTP</name>
        <dbReference type="ChEBI" id="CHEBI:37565"/>
    </ligand>
</feature>
<dbReference type="STRING" id="7232.A0A484AY84"/>
<keyword evidence="5" id="KW-0479">Metal-binding</keyword>
<dbReference type="SUPFAM" id="SSF52540">
    <property type="entry name" value="P-loop containing nucleoside triphosphate hydrolases"/>
    <property type="match status" value="1"/>
</dbReference>
<dbReference type="InterPro" id="IPR005225">
    <property type="entry name" value="Small_GTP-bd"/>
</dbReference>
<evidence type="ECO:0000313" key="7">
    <source>
        <dbReference type="EMBL" id="TDG41456.1"/>
    </source>
</evidence>
<organism evidence="7 8">
    <name type="scientific">Drosophila navojoa</name>
    <name type="common">Fruit fly</name>
    <dbReference type="NCBI Taxonomy" id="7232"/>
    <lineage>
        <taxon>Eukaryota</taxon>
        <taxon>Metazoa</taxon>
        <taxon>Ecdysozoa</taxon>
        <taxon>Arthropoda</taxon>
        <taxon>Hexapoda</taxon>
        <taxon>Insecta</taxon>
        <taxon>Pterygota</taxon>
        <taxon>Neoptera</taxon>
        <taxon>Endopterygota</taxon>
        <taxon>Diptera</taxon>
        <taxon>Brachycera</taxon>
        <taxon>Muscomorpha</taxon>
        <taxon>Ephydroidea</taxon>
        <taxon>Drosophilidae</taxon>
        <taxon>Drosophila</taxon>
    </lineage>
</organism>
<dbReference type="GO" id="GO:0030010">
    <property type="term" value="P:establishment of cell polarity"/>
    <property type="evidence" value="ECO:0007669"/>
    <property type="project" value="UniProtKB-ARBA"/>
</dbReference>
<keyword evidence="5" id="KW-0460">Magnesium</keyword>
<evidence type="ECO:0000256" key="6">
    <source>
        <dbReference type="RuleBase" id="RU003925"/>
    </source>
</evidence>
<evidence type="ECO:0008006" key="9">
    <source>
        <dbReference type="Google" id="ProtNLM"/>
    </source>
</evidence>
<dbReference type="PROSITE" id="PS51417">
    <property type="entry name" value="ARF"/>
    <property type="match status" value="1"/>
</dbReference>
<comment type="caution">
    <text evidence="7">The sequence shown here is derived from an EMBL/GenBank/DDBJ whole genome shotgun (WGS) entry which is preliminary data.</text>
</comment>
<gene>
    <name evidence="7" type="ORF">AWZ03_012113</name>
</gene>
<dbReference type="InterPro" id="IPR027417">
    <property type="entry name" value="P-loop_NTPase"/>
</dbReference>
<evidence type="ECO:0000256" key="3">
    <source>
        <dbReference type="ARBA" id="ARBA00023134"/>
    </source>
</evidence>
<feature type="binding site" evidence="4">
    <location>
        <begin position="25"/>
        <end position="32"/>
    </location>
    <ligand>
        <name>GTP</name>
        <dbReference type="ChEBI" id="CHEBI:37565"/>
    </ligand>
</feature>
<dbReference type="Proteomes" id="UP000295192">
    <property type="component" value="Unassembled WGS sequence"/>
</dbReference>
<evidence type="ECO:0000313" key="8">
    <source>
        <dbReference type="Proteomes" id="UP000295192"/>
    </source>
</evidence>
<dbReference type="GO" id="GO:0003924">
    <property type="term" value="F:GTPase activity"/>
    <property type="evidence" value="ECO:0007669"/>
    <property type="project" value="InterPro"/>
</dbReference>
<dbReference type="GO" id="GO:0048731">
    <property type="term" value="P:system development"/>
    <property type="evidence" value="ECO:0007669"/>
    <property type="project" value="UniProtKB-ARBA"/>
</dbReference>
<protein>
    <recommendedName>
        <fullName evidence="9">ADP-ribosylation factor</fullName>
    </recommendedName>
</protein>
<dbReference type="InterPro" id="IPR006689">
    <property type="entry name" value="Small_GTPase_ARF/SAR"/>
</dbReference>
<reference evidence="7 8" key="1">
    <citation type="journal article" date="2019" name="J. Hered.">
        <title>An Improved Genome Assembly for Drosophila navojoa, the Basal Species in the mojavensis Cluster.</title>
        <authorList>
            <person name="Vanderlinde T."/>
            <person name="Dupim E.G."/>
            <person name="Nazario-Yepiz N.O."/>
            <person name="Carvalho A.B."/>
        </authorList>
    </citation>
    <scope>NUCLEOTIDE SEQUENCE [LARGE SCALE GENOMIC DNA]</scope>
    <source>
        <strain evidence="7">Navoj_Jal97</strain>
        <tissue evidence="7">Whole organism</tissue>
    </source>
</reference>
<dbReference type="GO" id="GO:0051649">
    <property type="term" value="P:establishment of localization in cell"/>
    <property type="evidence" value="ECO:0007669"/>
    <property type="project" value="UniProtKB-ARBA"/>
</dbReference>
<sequence>MGTSFSHFLFDRFAAKEDVRVLMIGLDSAGKTTTLYQLKLGASLTNIPTIGFNVELLQYKRLRLTVWDIGGQKRVRSMWNYYYNNAAGIIFVVDAADVERIPEAMKELHSMLRVNELKDSVVLVFANKQDLPNAIAPDELARQLCLHELHQRWAIRGACASSGKGILDGMELLYRMIRQRRQRMRSERKKTSSSSRS</sequence>